<evidence type="ECO:0000313" key="7">
    <source>
        <dbReference type="EMBL" id="RNM17380.1"/>
    </source>
</evidence>
<comment type="subcellular location">
    <subcellularLocation>
        <location evidence="2">Cytoplasm</location>
    </subcellularLocation>
</comment>
<dbReference type="Gene3D" id="3.30.1340.10">
    <property type="entry name" value="HPr-like"/>
    <property type="match status" value="1"/>
</dbReference>
<dbReference type="PRINTS" id="PR00107">
    <property type="entry name" value="PHOSPHOCPHPR"/>
</dbReference>
<dbReference type="NCBIfam" id="TIGR01003">
    <property type="entry name" value="PTS_HPr_family"/>
    <property type="match status" value="1"/>
</dbReference>
<sequence length="89" mass="9086">MHERRTTIGSRVGLHARPAATFARAAAEAGIPVTIAAGDRGPVPAASMLSVMTLGVEFGQEVVLAAEGPGAEEALEALVLLLESDLDAH</sequence>
<dbReference type="PANTHER" id="PTHR33705">
    <property type="entry name" value="PHOSPHOCARRIER PROTEIN HPR"/>
    <property type="match status" value="1"/>
</dbReference>
<evidence type="ECO:0000256" key="1">
    <source>
        <dbReference type="ARBA" id="ARBA00003681"/>
    </source>
</evidence>
<feature type="domain" description="HPr" evidence="6">
    <location>
        <begin position="1"/>
        <end position="89"/>
    </location>
</feature>
<reference evidence="7 8" key="1">
    <citation type="submission" date="2018-11" db="EMBL/GenBank/DDBJ databases">
        <authorList>
            <person name="Li F."/>
        </authorList>
    </citation>
    <scope>NUCLEOTIDE SEQUENCE [LARGE SCALE GENOMIC DNA]</scope>
    <source>
        <strain evidence="7 8">Gsoil 818</strain>
    </source>
</reference>
<gene>
    <name evidence="7" type="ORF">EFL26_00910</name>
</gene>
<evidence type="ECO:0000256" key="4">
    <source>
        <dbReference type="ARBA" id="ARBA00022490"/>
    </source>
</evidence>
<dbReference type="AlphaFoldDB" id="A0A3N0GZ03"/>
<dbReference type="PROSITE" id="PS51350">
    <property type="entry name" value="PTS_HPR_DOM"/>
    <property type="match status" value="1"/>
</dbReference>
<dbReference type="OrthoDB" id="9809047at2"/>
<dbReference type="GO" id="GO:0009401">
    <property type="term" value="P:phosphoenolpyruvate-dependent sugar phosphotransferase system"/>
    <property type="evidence" value="ECO:0007669"/>
    <property type="project" value="UniProtKB-KW"/>
</dbReference>
<keyword evidence="4" id="KW-0963">Cytoplasm</keyword>
<dbReference type="InterPro" id="IPR001020">
    <property type="entry name" value="PTS_HPr_His_P_site"/>
</dbReference>
<dbReference type="PROSITE" id="PS00369">
    <property type="entry name" value="PTS_HPR_HIS"/>
    <property type="match status" value="1"/>
</dbReference>
<name>A0A3N0GZ03_9ACTN</name>
<dbReference type="InterPro" id="IPR050399">
    <property type="entry name" value="HPr"/>
</dbReference>
<evidence type="ECO:0000256" key="2">
    <source>
        <dbReference type="ARBA" id="ARBA00004496"/>
    </source>
</evidence>
<dbReference type="Proteomes" id="UP000279994">
    <property type="component" value="Unassembled WGS sequence"/>
</dbReference>
<dbReference type="EMBL" id="RJSF01000003">
    <property type="protein sequence ID" value="RNM17380.1"/>
    <property type="molecule type" value="Genomic_DNA"/>
</dbReference>
<dbReference type="RefSeq" id="WP_123221001.1">
    <property type="nucleotide sequence ID" value="NZ_RJSF01000003.1"/>
</dbReference>
<organism evidence="7 8">
    <name type="scientific">Nocardioides pocheonensis</name>
    <dbReference type="NCBI Taxonomy" id="661485"/>
    <lineage>
        <taxon>Bacteria</taxon>
        <taxon>Bacillati</taxon>
        <taxon>Actinomycetota</taxon>
        <taxon>Actinomycetes</taxon>
        <taxon>Propionibacteriales</taxon>
        <taxon>Nocardioidaceae</taxon>
        <taxon>Nocardioides</taxon>
    </lineage>
</organism>
<keyword evidence="8" id="KW-1185">Reference proteome</keyword>
<dbReference type="PANTHER" id="PTHR33705:SF2">
    <property type="entry name" value="PHOSPHOCARRIER PROTEIN NPR"/>
    <property type="match status" value="1"/>
</dbReference>
<evidence type="ECO:0000256" key="5">
    <source>
        <dbReference type="ARBA" id="ARBA00022683"/>
    </source>
</evidence>
<comment type="caution">
    <text evidence="7">The sequence shown here is derived from an EMBL/GenBank/DDBJ whole genome shotgun (WGS) entry which is preliminary data.</text>
</comment>
<dbReference type="InterPro" id="IPR035895">
    <property type="entry name" value="HPr-like_sf"/>
</dbReference>
<keyword evidence="5" id="KW-0598">Phosphotransferase system</keyword>
<dbReference type="Pfam" id="PF00381">
    <property type="entry name" value="PTS-HPr"/>
    <property type="match status" value="1"/>
</dbReference>
<accession>A0A3N0GZ03</accession>
<protein>
    <recommendedName>
        <fullName evidence="3">Phosphocarrier protein HPr</fullName>
    </recommendedName>
</protein>
<dbReference type="InterPro" id="IPR000032">
    <property type="entry name" value="HPr-like"/>
</dbReference>
<proteinExistence type="predicted"/>
<evidence type="ECO:0000259" key="6">
    <source>
        <dbReference type="PROSITE" id="PS51350"/>
    </source>
</evidence>
<dbReference type="GO" id="GO:0005737">
    <property type="term" value="C:cytoplasm"/>
    <property type="evidence" value="ECO:0007669"/>
    <property type="project" value="UniProtKB-SubCell"/>
</dbReference>
<evidence type="ECO:0000313" key="8">
    <source>
        <dbReference type="Proteomes" id="UP000279994"/>
    </source>
</evidence>
<comment type="function">
    <text evidence="1">General (non sugar-specific) component of the phosphoenolpyruvate-dependent sugar phosphotransferase system (sugar PTS). This major carbohydrate active-transport system catalyzes the phosphorylation of incoming sugar substrates concomitantly with their translocation across the cell membrane. The phosphoryl group from phosphoenolpyruvate (PEP) is transferred to the phosphoryl carrier protein HPr by enzyme I. Phospho-HPr then transfers it to the PTS EIIA domain.</text>
</comment>
<dbReference type="SUPFAM" id="SSF55594">
    <property type="entry name" value="HPr-like"/>
    <property type="match status" value="1"/>
</dbReference>
<evidence type="ECO:0000256" key="3">
    <source>
        <dbReference type="ARBA" id="ARBA00020422"/>
    </source>
</evidence>